<reference evidence="2" key="1">
    <citation type="journal article" date="2008" name="Nat. Genet.">
        <title>The Pristionchus pacificus genome provides a unique perspective on nematode lifestyle and parasitism.</title>
        <authorList>
            <person name="Dieterich C."/>
            <person name="Clifton S.W."/>
            <person name="Schuster L.N."/>
            <person name="Chinwalla A."/>
            <person name="Delehaunty K."/>
            <person name="Dinkelacker I."/>
            <person name="Fulton L."/>
            <person name="Fulton R."/>
            <person name="Godfrey J."/>
            <person name="Minx P."/>
            <person name="Mitreva M."/>
            <person name="Roeseler W."/>
            <person name="Tian H."/>
            <person name="Witte H."/>
            <person name="Yang S.P."/>
            <person name="Wilson R.K."/>
            <person name="Sommer R.J."/>
        </authorList>
    </citation>
    <scope>NUCLEOTIDE SEQUENCE [LARGE SCALE GENOMIC DNA]</scope>
    <source>
        <strain evidence="2">PS312</strain>
    </source>
</reference>
<dbReference type="AlphaFoldDB" id="A0A2A6BQM1"/>
<evidence type="ECO:0000313" key="2">
    <source>
        <dbReference type="Proteomes" id="UP000005239"/>
    </source>
</evidence>
<name>A0A2A6BQM1_PRIPA</name>
<accession>A0A8R1YRH3</accession>
<evidence type="ECO:0000313" key="1">
    <source>
        <dbReference type="EnsemblMetazoa" id="PPA36655.1"/>
    </source>
</evidence>
<dbReference type="Proteomes" id="UP000005239">
    <property type="component" value="Unassembled WGS sequence"/>
</dbReference>
<organism evidence="1 2">
    <name type="scientific">Pristionchus pacificus</name>
    <name type="common">Parasitic nematode worm</name>
    <dbReference type="NCBI Taxonomy" id="54126"/>
    <lineage>
        <taxon>Eukaryota</taxon>
        <taxon>Metazoa</taxon>
        <taxon>Ecdysozoa</taxon>
        <taxon>Nematoda</taxon>
        <taxon>Chromadorea</taxon>
        <taxon>Rhabditida</taxon>
        <taxon>Rhabditina</taxon>
        <taxon>Diplogasteromorpha</taxon>
        <taxon>Diplogasteroidea</taxon>
        <taxon>Neodiplogasteridae</taxon>
        <taxon>Pristionchus</taxon>
    </lineage>
</organism>
<protein>
    <submittedName>
        <fullName evidence="1">Uncharacterized protein</fullName>
    </submittedName>
</protein>
<sequence length="577" mass="65141">MGIPHRVVVCVILACQVLILSGIVGMKFDELSTKATGNQTIVLDISIKSLFLIDTTSVLLFLTSLVPFIMAPNLHLLYSILAGTVLTLILQVAAILIVSEWYHCLILTACASSTILILVSLNTILSNLLYQSALDTYPSSNLNHRFSNCDLQDLSTFRRYTLDPHLARLGRTIASLSSSSFPQMIHRLPTPIPLLISSIARPRYQACIAITHFFYLRRRRLEAGTADDGTSLIAPSQAAAATPPIAADQTQKSASAGGWSKVKSMAGYLDDYLDGGCQPRFEGEPMRKAVQGRAVGSRWFEALPNEEKEELHEDAIVRFHELMNPNRRASRYYVTREGKKHKRLEVDYLNEESGILQAIRRSGEARAYLWYALYFLMVRLLMSTFLLLADLIMDPSEALFECVWGGQFSQCGPQREGATYALWAYIVNNAIAWLVCLVCTYLLPQYDERFNIFHVRITEFCMMALFSFGLLALSFEYYTYNGSTLRRVYEIINMVLTVIIYALCKISSWLTAHETNALGDAISNQVDHIQSTHEMAHEWEKLAEQMKETLENKAEKHRNTIWNVQPQPPLININKTK</sequence>
<accession>A0A2A6BQM1</accession>
<keyword evidence="2" id="KW-1185">Reference proteome</keyword>
<reference evidence="1" key="2">
    <citation type="submission" date="2022-06" db="UniProtKB">
        <authorList>
            <consortium name="EnsemblMetazoa"/>
        </authorList>
    </citation>
    <scope>IDENTIFICATION</scope>
    <source>
        <strain evidence="1">PS312</strain>
    </source>
</reference>
<gene>
    <name evidence="1" type="primary">WBGene00275024</name>
</gene>
<dbReference type="EnsemblMetazoa" id="PPA36655.1">
    <property type="protein sequence ID" value="PPA36655.1"/>
    <property type="gene ID" value="WBGene00275024"/>
</dbReference>
<proteinExistence type="predicted"/>